<organism evidence="1 2">
    <name type="scientific">Sandaracinus amylolyticus</name>
    <dbReference type="NCBI Taxonomy" id="927083"/>
    <lineage>
        <taxon>Bacteria</taxon>
        <taxon>Pseudomonadati</taxon>
        <taxon>Myxococcota</taxon>
        <taxon>Polyangia</taxon>
        <taxon>Polyangiales</taxon>
        <taxon>Sandaracinaceae</taxon>
        <taxon>Sandaracinus</taxon>
    </lineage>
</organism>
<dbReference type="Pfam" id="PF07505">
    <property type="entry name" value="DUF5131"/>
    <property type="match status" value="1"/>
</dbReference>
<dbReference type="InterPro" id="IPR011101">
    <property type="entry name" value="DUF5131"/>
</dbReference>
<name>A0A0F6YH71_9BACT</name>
<accession>A0A0F6YH71</accession>
<dbReference type="STRING" id="927083.DB32_000825"/>
<dbReference type="EMBL" id="CP011125">
    <property type="protein sequence ID" value="AKF03676.1"/>
    <property type="molecule type" value="Genomic_DNA"/>
</dbReference>
<sequence>MRGCTPVGPGCRHCSARTFAERWRGVPGHAYERGFDLRLVPDALDEPLVWRRPRRVAVGSTSDLFHGGVPAAFVEQVFRTMHAAERHTFLVLTRRAERMRDVVGALPIELVALPNVWLGVSVEDRSHGVPRIAVLREVPAARRFVAIEPLLEDVGALDLRGIDWVLAGGETGLHARPVRDEWVVAIRDQCEAAGVPFFFKQWGGARRRARELEGRTHDARPGPG</sequence>
<protein>
    <submittedName>
        <fullName evidence="1">Phage protein</fullName>
    </submittedName>
</protein>
<dbReference type="AlphaFoldDB" id="A0A0F6YH71"/>
<keyword evidence="2" id="KW-1185">Reference proteome</keyword>
<gene>
    <name evidence="1" type="ORF">DB32_000825</name>
</gene>
<reference evidence="1 2" key="1">
    <citation type="submission" date="2015-03" db="EMBL/GenBank/DDBJ databases">
        <title>Genome assembly of Sandaracinus amylolyticus DSM 53668.</title>
        <authorList>
            <person name="Sharma G."/>
            <person name="Subramanian S."/>
        </authorList>
    </citation>
    <scope>NUCLEOTIDE SEQUENCE [LARGE SCALE GENOMIC DNA]</scope>
    <source>
        <strain evidence="1 2">DSM 53668</strain>
    </source>
</reference>
<dbReference type="KEGG" id="samy:DB32_000825"/>
<evidence type="ECO:0000313" key="2">
    <source>
        <dbReference type="Proteomes" id="UP000034883"/>
    </source>
</evidence>
<evidence type="ECO:0000313" key="1">
    <source>
        <dbReference type="EMBL" id="AKF03676.1"/>
    </source>
</evidence>
<dbReference type="Proteomes" id="UP000034883">
    <property type="component" value="Chromosome"/>
</dbReference>
<proteinExistence type="predicted"/>